<dbReference type="Pfam" id="PF19371">
    <property type="entry name" value="DUF5946"/>
    <property type="match status" value="1"/>
</dbReference>
<accession>A0ABY5TK35</accession>
<gene>
    <name evidence="1" type="ORF">NYF23_09105</name>
</gene>
<proteinExistence type="predicted"/>
<protein>
    <submittedName>
        <fullName evidence="1">DUF5946 family protein</fullName>
    </submittedName>
</protein>
<reference evidence="1" key="1">
    <citation type="submission" date="2022-08" db="EMBL/GenBank/DDBJ databases">
        <title>Catabolic pathway analysis in culturable SAR92 clade bacteria reveals their overlooked roles in DMSP degradation in coastal seas.</title>
        <authorList>
            <person name="He X."/>
            <person name="Zhang X."/>
            <person name="Zhang Y."/>
        </authorList>
    </citation>
    <scope>NUCLEOTIDE SEQUENCE</scope>
    <source>
        <strain evidence="1">H455</strain>
    </source>
</reference>
<dbReference type="EMBL" id="CP103416">
    <property type="protein sequence ID" value="UVW34179.1"/>
    <property type="molecule type" value="Genomic_DNA"/>
</dbReference>
<sequence>MYIKRIKCLSCGGKFPDIDGPVHRYMTSSPGCWSAYGEVLTREYSDPSYFEVHRLTVDAYAAQHPGSKDRQSIQSVGFHLLRLYLFLELRLAPERINDVTLAAVKLKHSFFWLKPPSSVGSITIADIGSAKDVGEHRAAVLAWAQDVWDAWSLHHETIKSWVPADAL</sequence>
<keyword evidence="2" id="KW-1185">Reference proteome</keyword>
<name>A0ABY5TK35_9GAMM</name>
<organism evidence="1 2">
    <name type="scientific">SAR92 clade bacterium H455</name>
    <dbReference type="NCBI Taxonomy" id="2974818"/>
    <lineage>
        <taxon>Bacteria</taxon>
        <taxon>Pseudomonadati</taxon>
        <taxon>Pseudomonadota</taxon>
        <taxon>Gammaproteobacteria</taxon>
        <taxon>Cellvibrionales</taxon>
        <taxon>Porticoccaceae</taxon>
        <taxon>SAR92 clade</taxon>
    </lineage>
</organism>
<evidence type="ECO:0000313" key="2">
    <source>
        <dbReference type="Proteomes" id="UP001059934"/>
    </source>
</evidence>
<dbReference type="InterPro" id="IPR045990">
    <property type="entry name" value="DUF5946"/>
</dbReference>
<dbReference type="Proteomes" id="UP001059934">
    <property type="component" value="Chromosome"/>
</dbReference>
<evidence type="ECO:0000313" key="1">
    <source>
        <dbReference type="EMBL" id="UVW34179.1"/>
    </source>
</evidence>